<dbReference type="Proteomes" id="UP000267448">
    <property type="component" value="Unassembled WGS sequence"/>
</dbReference>
<dbReference type="EC" id="5.6.2.3" evidence="6"/>
<dbReference type="OrthoDB" id="9805194at2"/>
<feature type="domain" description="Helicase ATP-binding" evidence="8">
    <location>
        <begin position="28"/>
        <end position="290"/>
    </location>
</feature>
<dbReference type="InterPro" id="IPR045028">
    <property type="entry name" value="DinG/Rad3-like"/>
</dbReference>
<proteinExistence type="inferred from homology"/>
<evidence type="ECO:0000256" key="5">
    <source>
        <dbReference type="ARBA" id="ARBA00038058"/>
    </source>
</evidence>
<dbReference type="InterPro" id="IPR011545">
    <property type="entry name" value="DEAD/DEAH_box_helicase_dom"/>
</dbReference>
<comment type="caution">
    <text evidence="9">The sequence shown here is derived from an EMBL/GenBank/DDBJ whole genome shotgun (WGS) entry which is preliminary data.</text>
</comment>
<dbReference type="SUPFAM" id="SSF52540">
    <property type="entry name" value="P-loop containing nucleoside triphosphate hydrolases"/>
    <property type="match status" value="2"/>
</dbReference>
<organism evidence="9 10">
    <name type="scientific">Shewanella canadensis</name>
    <dbReference type="NCBI Taxonomy" id="271096"/>
    <lineage>
        <taxon>Bacteria</taxon>
        <taxon>Pseudomonadati</taxon>
        <taxon>Pseudomonadota</taxon>
        <taxon>Gammaproteobacteria</taxon>
        <taxon>Alteromonadales</taxon>
        <taxon>Shewanellaceae</taxon>
        <taxon>Shewanella</taxon>
    </lineage>
</organism>
<comment type="similarity">
    <text evidence="5">Belongs to the helicase family. DinG subfamily.</text>
</comment>
<accession>A0A431WWB2</accession>
<keyword evidence="3" id="KW-0378">Hydrolase</keyword>
<dbReference type="GO" id="GO:0003676">
    <property type="term" value="F:nucleic acid binding"/>
    <property type="evidence" value="ECO:0007669"/>
    <property type="project" value="InterPro"/>
</dbReference>
<dbReference type="InterPro" id="IPR014013">
    <property type="entry name" value="Helic_SF1/SF2_ATP-bd_DinG/Rad3"/>
</dbReference>
<dbReference type="GO" id="GO:0006281">
    <property type="term" value="P:DNA repair"/>
    <property type="evidence" value="ECO:0007669"/>
    <property type="project" value="TreeGrafter"/>
</dbReference>
<dbReference type="Pfam" id="PF00270">
    <property type="entry name" value="DEAD"/>
    <property type="match status" value="1"/>
</dbReference>
<dbReference type="EMBL" id="RXNU01000003">
    <property type="protein sequence ID" value="RTR39722.1"/>
    <property type="molecule type" value="Genomic_DNA"/>
</dbReference>
<dbReference type="AlphaFoldDB" id="A0A431WWB2"/>
<dbReference type="SMART" id="SM00487">
    <property type="entry name" value="DEXDc"/>
    <property type="match status" value="1"/>
</dbReference>
<evidence type="ECO:0000256" key="7">
    <source>
        <dbReference type="ARBA" id="ARBA00048954"/>
    </source>
</evidence>
<name>A0A431WWB2_9GAMM</name>
<evidence type="ECO:0000256" key="6">
    <source>
        <dbReference type="ARBA" id="ARBA00044969"/>
    </source>
</evidence>
<keyword evidence="10" id="KW-1185">Reference proteome</keyword>
<dbReference type="PANTHER" id="PTHR11472">
    <property type="entry name" value="DNA REPAIR DEAD HELICASE RAD3/XP-D SUBFAMILY MEMBER"/>
    <property type="match status" value="1"/>
</dbReference>
<protein>
    <recommendedName>
        <fullName evidence="6">DNA 5'-3' helicase</fullName>
        <ecNumber evidence="6">5.6.2.3</ecNumber>
    </recommendedName>
</protein>
<dbReference type="PROSITE" id="PS51193">
    <property type="entry name" value="HELICASE_ATP_BIND_2"/>
    <property type="match status" value="1"/>
</dbReference>
<dbReference type="InterPro" id="IPR027417">
    <property type="entry name" value="P-loop_NTPase"/>
</dbReference>
<dbReference type="SMART" id="SM00491">
    <property type="entry name" value="HELICc2"/>
    <property type="match status" value="1"/>
</dbReference>
<evidence type="ECO:0000313" key="10">
    <source>
        <dbReference type="Proteomes" id="UP000267448"/>
    </source>
</evidence>
<dbReference type="FunFam" id="3.40.50.300:FF:000466">
    <property type="entry name" value="ATP-dependent DNA helicase"/>
    <property type="match status" value="1"/>
</dbReference>
<gene>
    <name evidence="9" type="ORF">EKG38_07955</name>
</gene>
<dbReference type="Gene3D" id="3.40.50.300">
    <property type="entry name" value="P-loop containing nucleotide triphosphate hydrolases"/>
    <property type="match status" value="2"/>
</dbReference>
<comment type="catalytic activity">
    <reaction evidence="7">
        <text>ATP + H2O = ADP + phosphate + H(+)</text>
        <dbReference type="Rhea" id="RHEA:13065"/>
        <dbReference type="ChEBI" id="CHEBI:15377"/>
        <dbReference type="ChEBI" id="CHEBI:15378"/>
        <dbReference type="ChEBI" id="CHEBI:30616"/>
        <dbReference type="ChEBI" id="CHEBI:43474"/>
        <dbReference type="ChEBI" id="CHEBI:456216"/>
        <dbReference type="EC" id="5.6.2.3"/>
    </reaction>
</comment>
<evidence type="ECO:0000256" key="3">
    <source>
        <dbReference type="ARBA" id="ARBA00022801"/>
    </source>
</evidence>
<keyword evidence="2" id="KW-0547">Nucleotide-binding</keyword>
<sequence>MNALTNTTTTTTSRLTKEIALAFGSDGMLARHIQGYSARDVQVQMAEAVCDAIVNKSDLVVEAGTGVGKTFAYLIPALLSGKQVIISTGSKNLQEQLFYKDLPSLLSMLEISPKVALLKGRNNYLCQDLMEKQLNGCDSLDPKVLDDLLRINQWAGQTSDGDLGGLTSISENADVLPLIASSREKCTGKRCDHYEVCFTRKARSRAMDAKIIVVNHHLFFADRILKETGFAELLPDSDVVVFDEAHLLSDIAVTYFGQQTSTRSLTELLNSIIEIYRRELRDSPQIEALTSRCISQLNDWHQQMFDRDGSDWRQLMGDKDLAACSWGLLKELQSLESLLQSHVGRSEDLDDGLEKLNGFTNKLALFFQCENNQAAYSVEYGHRYLTLRIAPINVARECEKLFDAQTSWVFTSATLQINRDLTLFTKGLGVTKARELILDSPFDYPNNALLCVPRHLSKVSNQEAAVRELVDIASQAINAAQGRTFILFTSHRMMNACARVLQSRVAYPLLVQGQGSKQSLLKKFRQLGNAVLLGTGAFWEGVDVRGKLLSCVIIDKLPFVSPDDTLYKARADSISREGKDPFSAISLPQAVISLNQGVGRLIRDEKDKGVLILCDNRIVNRPYGQAFLNSLAPMARTRDMGKVVNFLKQIK</sequence>
<dbReference type="InterPro" id="IPR014001">
    <property type="entry name" value="Helicase_ATP-bd"/>
</dbReference>
<dbReference type="PANTHER" id="PTHR11472:SF34">
    <property type="entry name" value="REGULATOR OF TELOMERE ELONGATION HELICASE 1"/>
    <property type="match status" value="1"/>
</dbReference>
<evidence type="ECO:0000259" key="8">
    <source>
        <dbReference type="PROSITE" id="PS51193"/>
    </source>
</evidence>
<reference evidence="9 10" key="1">
    <citation type="submission" date="2018-12" db="EMBL/GenBank/DDBJ databases">
        <authorList>
            <person name="Yu L."/>
        </authorList>
    </citation>
    <scope>NUCLEOTIDE SEQUENCE [LARGE SCALE GENOMIC DNA]</scope>
    <source>
        <strain evidence="9 10">HAW-EB2</strain>
    </source>
</reference>
<dbReference type="GO" id="GO:0016818">
    <property type="term" value="F:hydrolase activity, acting on acid anhydrides, in phosphorus-containing anhydrides"/>
    <property type="evidence" value="ECO:0007669"/>
    <property type="project" value="InterPro"/>
</dbReference>
<evidence type="ECO:0000256" key="2">
    <source>
        <dbReference type="ARBA" id="ARBA00022741"/>
    </source>
</evidence>
<dbReference type="GO" id="GO:0005524">
    <property type="term" value="F:ATP binding"/>
    <property type="evidence" value="ECO:0007669"/>
    <property type="project" value="UniProtKB-KW"/>
</dbReference>
<evidence type="ECO:0000313" key="9">
    <source>
        <dbReference type="EMBL" id="RTR39722.1"/>
    </source>
</evidence>
<dbReference type="GO" id="GO:0043139">
    <property type="term" value="F:5'-3' DNA helicase activity"/>
    <property type="evidence" value="ECO:0007669"/>
    <property type="project" value="UniProtKB-EC"/>
</dbReference>
<keyword evidence="4" id="KW-0067">ATP-binding</keyword>
<comment type="cofactor">
    <cofactor evidence="1">
        <name>[4Fe-4S] cluster</name>
        <dbReference type="ChEBI" id="CHEBI:49883"/>
    </cofactor>
</comment>
<dbReference type="InterPro" id="IPR006555">
    <property type="entry name" value="ATP-dep_Helicase_C"/>
</dbReference>
<evidence type="ECO:0000256" key="4">
    <source>
        <dbReference type="ARBA" id="ARBA00022840"/>
    </source>
</evidence>
<keyword evidence="9" id="KW-0347">Helicase</keyword>
<evidence type="ECO:0000256" key="1">
    <source>
        <dbReference type="ARBA" id="ARBA00001966"/>
    </source>
</evidence>
<dbReference type="Pfam" id="PF13307">
    <property type="entry name" value="Helicase_C_2"/>
    <property type="match status" value="1"/>
</dbReference>